<feature type="region of interest" description="Disordered" evidence="3">
    <location>
        <begin position="1009"/>
        <end position="1055"/>
    </location>
</feature>
<protein>
    <recommendedName>
        <fullName evidence="5">PH domain-containing protein</fullName>
    </recommendedName>
</protein>
<feature type="region of interest" description="Disordered" evidence="3">
    <location>
        <begin position="461"/>
        <end position="487"/>
    </location>
</feature>
<feature type="compositionally biased region" description="Polar residues" evidence="3">
    <location>
        <begin position="1169"/>
        <end position="1189"/>
    </location>
</feature>
<organism evidence="6 7">
    <name type="scientific">Phellinidium pouzarii</name>
    <dbReference type="NCBI Taxonomy" id="167371"/>
    <lineage>
        <taxon>Eukaryota</taxon>
        <taxon>Fungi</taxon>
        <taxon>Dikarya</taxon>
        <taxon>Basidiomycota</taxon>
        <taxon>Agaricomycotina</taxon>
        <taxon>Agaricomycetes</taxon>
        <taxon>Hymenochaetales</taxon>
        <taxon>Hymenochaetaceae</taxon>
        <taxon>Phellinidium</taxon>
    </lineage>
</organism>
<feature type="region of interest" description="Disordered" evidence="3">
    <location>
        <begin position="1618"/>
        <end position="1643"/>
    </location>
</feature>
<feature type="region of interest" description="Disordered" evidence="3">
    <location>
        <begin position="1754"/>
        <end position="1830"/>
    </location>
</feature>
<evidence type="ECO:0000256" key="3">
    <source>
        <dbReference type="SAM" id="MobiDB-lite"/>
    </source>
</evidence>
<name>A0A4S4L8V9_9AGAM</name>
<feature type="compositionally biased region" description="Polar residues" evidence="3">
    <location>
        <begin position="780"/>
        <end position="790"/>
    </location>
</feature>
<feature type="region of interest" description="Disordered" evidence="3">
    <location>
        <begin position="1592"/>
        <end position="1611"/>
    </location>
</feature>
<feature type="region of interest" description="Disordered" evidence="3">
    <location>
        <begin position="677"/>
        <end position="698"/>
    </location>
</feature>
<feature type="compositionally biased region" description="Basic and acidic residues" evidence="3">
    <location>
        <begin position="1116"/>
        <end position="1136"/>
    </location>
</feature>
<feature type="domain" description="PH" evidence="5">
    <location>
        <begin position="2167"/>
        <end position="2276"/>
    </location>
</feature>
<proteinExistence type="predicted"/>
<feature type="compositionally biased region" description="Basic and acidic residues" evidence="3">
    <location>
        <begin position="1335"/>
        <end position="1362"/>
    </location>
</feature>
<dbReference type="SMART" id="SM00233">
    <property type="entry name" value="PH"/>
    <property type="match status" value="1"/>
</dbReference>
<dbReference type="SUPFAM" id="SSF50729">
    <property type="entry name" value="PH domain-like"/>
    <property type="match status" value="1"/>
</dbReference>
<reference evidence="6 7" key="1">
    <citation type="submission" date="2019-02" db="EMBL/GenBank/DDBJ databases">
        <title>Genome sequencing of the rare red list fungi Phellinidium pouzarii.</title>
        <authorList>
            <person name="Buettner E."/>
            <person name="Kellner H."/>
        </authorList>
    </citation>
    <scope>NUCLEOTIDE SEQUENCE [LARGE SCALE GENOMIC DNA]</scope>
    <source>
        <strain evidence="6 7">DSM 108285</strain>
    </source>
</reference>
<gene>
    <name evidence="6" type="ORF">EW145_g3090</name>
</gene>
<evidence type="ECO:0000313" key="7">
    <source>
        <dbReference type="Proteomes" id="UP000308199"/>
    </source>
</evidence>
<feature type="compositionally biased region" description="Basic and acidic residues" evidence="3">
    <location>
        <begin position="1221"/>
        <end position="1238"/>
    </location>
</feature>
<dbReference type="Pfam" id="PF00169">
    <property type="entry name" value="PH"/>
    <property type="match status" value="1"/>
</dbReference>
<feature type="region of interest" description="Disordered" evidence="3">
    <location>
        <begin position="1112"/>
        <end position="1254"/>
    </location>
</feature>
<evidence type="ECO:0000259" key="5">
    <source>
        <dbReference type="PROSITE" id="PS50003"/>
    </source>
</evidence>
<evidence type="ECO:0000256" key="4">
    <source>
        <dbReference type="SAM" id="SignalP"/>
    </source>
</evidence>
<dbReference type="EMBL" id="SGPK01000123">
    <property type="protein sequence ID" value="THH07867.1"/>
    <property type="molecule type" value="Genomic_DNA"/>
</dbReference>
<feature type="compositionally biased region" description="Low complexity" evidence="3">
    <location>
        <begin position="1624"/>
        <end position="1634"/>
    </location>
</feature>
<dbReference type="PANTHER" id="PTHR36100:SF1">
    <property type="entry name" value="BUD SITE SELECTION PROTEIN 4"/>
    <property type="match status" value="1"/>
</dbReference>
<feature type="compositionally biased region" description="Pro residues" evidence="3">
    <location>
        <begin position="917"/>
        <end position="929"/>
    </location>
</feature>
<feature type="region of interest" description="Disordered" evidence="3">
    <location>
        <begin position="1321"/>
        <end position="1367"/>
    </location>
</feature>
<keyword evidence="2" id="KW-0131">Cell cycle</keyword>
<feature type="compositionally biased region" description="Polar residues" evidence="3">
    <location>
        <begin position="461"/>
        <end position="475"/>
    </location>
</feature>
<accession>A0A4S4L8V9</accession>
<dbReference type="GO" id="GO:0005525">
    <property type="term" value="F:GTP binding"/>
    <property type="evidence" value="ECO:0007669"/>
    <property type="project" value="TreeGrafter"/>
</dbReference>
<dbReference type="InterPro" id="IPR011993">
    <property type="entry name" value="PH-like_dom_sf"/>
</dbReference>
<dbReference type="OrthoDB" id="2123378at2759"/>
<sequence>MSPTMTKLHATTHLVLLLFQDKVLMAQEFGSLTLDSMAFPQPYAHHSASPPQSHPELSHPVDTVNISLAVAPNDTTTSPLPHVASAAAPVVSHSSDPKIHRLNCLGKTIINSKLLLAYTIIMILHADDGVSFMNDTTLDWLDKYYVCQDAQIPFQFKEAVIRQLWEAGNAWFKNRHLIYYMKVRNKKLSKAPQPVASFQDLGSGEHILFGQIPLETRATLCWLFQANTGEANLPFWARKHKIEVDTIKNYFKYLSGVQCIAFPNISRKDQNILQNLLKERPYGDHQMFCVWAQRTAVSIDDVEAYVFHLCDTTHKFPQFIQHLDNTANYTDLNIPTPISTSVKLKPDLELSSISSAPIFAFAAFTTPTTTEQAHVTNTPGPSPNIGDQDCKIVKKEKSPSPTIPFRFFHHPLVVSTPNEDGSSTHMNKGLTPIARYIGPLSAQVEEQSHNSIKYGIDTSLPSSGSAAGTKLSNPATIRRGQDNNKGRRLVGTGTTIGAKLVDNALDASTASAGNSISAVTEFDAAQTCAPVIDERATQETSSGRPQGSSEETHALETLRNATGGISNVTEAIDLGRRTLLYVARTRSGSADRKWTPEVEEDVKNDTMSSDMEIDELEDDEDMTLRYPADTSADNPHNTSSTPACQAAPAPMGYPELLEWVKANEGPLDALIEIGQKVAKPMPPPPTSSTPGRARPDSMKDSILKESTAGWANTITPLRIAKRDHVVCGVSSSSSPNPPPKVVARRSSNSYKHMFNNNLVSRSPFRSQIPAPARISPRQPGLSNSNGTTGLPRTARKVSGEKRPRPDSLVQQAERENSLRVNELGFKRRQSKGFQGLAEKEPVSKSPFRRIMSPNGKGDDHDADDEMNMPISIELPMKYAHSANDDETSPETTETDFSLNSKENVYVPPLTIKAVDPPTRPLTPLTPPQRPAEQRFTPSPSFERRSPIPSAMQASPARSSLVQKPRVMGPRSRSLSIGGSPVDTPTRERRKTVTFDERCDVVEFDRASHEDAVFESDDDQVYGVPEPAQNAQPDSSAESSNASAEYASAEYATPKHSPRRAMPVFDALDVSINGLVDSMLQEASTFSGEPSTPELNSTSFTTIAADLNAMSVGAEDGEPHGQTHHVERARDHQHELDTQQDAQPPIPGVFATKKDDTEHDDLRDYEPSFSPISLSTPPRQPHTLPQTPQTHAAPLTYGRTPLPALPPDTERAEDGMPLGRTHHAERARTARDADLESDVKILPPSPSPMKKPGAVDVERDLPEPYIPKLDLHLNNSRTSSSQDDDVFGTPNEPRDILAELEFEHLDLDADVLSNTSIASFHEFPPLPSFEYSPGRYGREGGESGNERRRERRESDRDRSERSVDVSFGGLSNRSLDASVASIVNDLKTNLDHEMQGKMSGEERKMTEISDSNAAEVDVENIEARNWNQGFQHAQIPHADYVSRNASPVQNGVDRNSDLSPSQTKSHTELYNLSEGLTGQASLTRSDAALNRSPRVGKEGMIRRFIGQRSVENTVGTPPLSTASTPAPLVINTQEVQYEKVADARAKAKGKMKEEIDMEDVDVEGAKTTLPLPLVQSSPYGQRPTLEERLKRALSPTPAPLQPSSYASVSPGGSYPTSKFPAHVFAPTPTSAPTSPNDSRNIDDRTGLMHLRPELQSRAHTFDFASHSSAHGSSIAASFDFSQPGVDIAEMDMRSALDRLVDDVSIAGGGERVNGVHSDVNQSGVTVSSGDVSMADTELITEESTELLANLQESLRDRPSRVLPPPEHLQRGSTAPIPETHFARARDSGEFVAPRRNASGDLLDVDGSPVTRRKSSRRPSARRSLSTGDADDLVSDGAAAQKRVSLLMNQNGGVLGMTFDDIEDPLTDSIERELNKIADPDKKKSYELREHEAVVYASSSQEESVSHMSQAGDLSVNKAWRAIKRTSDMNEYAREIREYRSREIPAVRIKAMSIPLPPQQTMFVCTLNNGIHFVTTPEARLTRDARIEQEFELIEHAKLEFTLSLKVRRDPHIIQQFKAITPPASVPSPAPIAGPSQRSGMRSFFGGTPRKPKHVRAQTEPIVRFVMEENLARYLKPDGTLARAFVAFKDIALHCDARLFETAFPLFGQRLEAPGEGGGAGGTMVPKQIGEIVLQVFRLPPLLGLPQNQLPQNLEECRSGLKSVHWHKQTYLEGTLTQLGGDCSIWRRRQFRVVGGSLIAFNDVTKRTTATIDLKKAISVEDDQGPDARRRDVDDFDGIYGVERSFRILFPHGQEITFFADSDEEKARWQVTIDVDLNENLTGSLF</sequence>
<keyword evidence="4" id="KW-0732">Signal</keyword>
<comment type="caution">
    <text evidence="6">The sequence shown here is derived from an EMBL/GenBank/DDBJ whole genome shotgun (WGS) entry which is preliminary data.</text>
</comment>
<dbReference type="InterPro" id="IPR001849">
    <property type="entry name" value="PH_domain"/>
</dbReference>
<keyword evidence="1" id="KW-0132">Cell division</keyword>
<feature type="region of interest" description="Disordered" evidence="3">
    <location>
        <begin position="769"/>
        <end position="864"/>
    </location>
</feature>
<dbReference type="PROSITE" id="PS50003">
    <property type="entry name" value="PH_DOMAIN"/>
    <property type="match status" value="1"/>
</dbReference>
<feature type="region of interest" description="Disordered" evidence="3">
    <location>
        <begin position="1267"/>
        <end position="1291"/>
    </location>
</feature>
<feature type="compositionally biased region" description="Basic and acidic residues" evidence="3">
    <location>
        <begin position="1151"/>
        <end position="1165"/>
    </location>
</feature>
<dbReference type="InterPro" id="IPR052007">
    <property type="entry name" value="Bud4"/>
</dbReference>
<dbReference type="Gene3D" id="2.30.29.30">
    <property type="entry name" value="Pleckstrin-homology domain (PH domain)/Phosphotyrosine-binding domain (PTB)"/>
    <property type="match status" value="1"/>
</dbReference>
<dbReference type="Proteomes" id="UP000308199">
    <property type="component" value="Unassembled WGS sequence"/>
</dbReference>
<feature type="chain" id="PRO_5020490160" description="PH domain-containing protein" evidence="4">
    <location>
        <begin position="27"/>
        <end position="2284"/>
    </location>
</feature>
<feature type="region of interest" description="Disordered" evidence="3">
    <location>
        <begin position="1444"/>
        <end position="1475"/>
    </location>
</feature>
<evidence type="ECO:0000256" key="2">
    <source>
        <dbReference type="ARBA" id="ARBA00023306"/>
    </source>
</evidence>
<keyword evidence="7" id="KW-1185">Reference proteome</keyword>
<dbReference type="GO" id="GO:0051301">
    <property type="term" value="P:cell division"/>
    <property type="evidence" value="ECO:0007669"/>
    <property type="project" value="UniProtKB-KW"/>
</dbReference>
<feature type="compositionally biased region" description="Low complexity" evidence="3">
    <location>
        <begin position="1034"/>
        <end position="1051"/>
    </location>
</feature>
<feature type="signal peptide" evidence="4">
    <location>
        <begin position="1"/>
        <end position="26"/>
    </location>
</feature>
<feature type="compositionally biased region" description="Polar residues" evidence="3">
    <location>
        <begin position="951"/>
        <end position="961"/>
    </location>
</feature>
<evidence type="ECO:0000313" key="6">
    <source>
        <dbReference type="EMBL" id="THH07867.1"/>
    </source>
</evidence>
<dbReference type="PANTHER" id="PTHR36100">
    <property type="entry name" value="BUD SITE SELECTION PROTEIN 4"/>
    <property type="match status" value="1"/>
</dbReference>
<feature type="compositionally biased region" description="Basic residues" evidence="3">
    <location>
        <begin position="1809"/>
        <end position="1819"/>
    </location>
</feature>
<evidence type="ECO:0000256" key="1">
    <source>
        <dbReference type="ARBA" id="ARBA00022618"/>
    </source>
</evidence>
<feature type="region of interest" description="Disordered" evidence="3">
    <location>
        <begin position="911"/>
        <end position="990"/>
    </location>
</feature>